<dbReference type="Proteomes" id="UP001054945">
    <property type="component" value="Unassembled WGS sequence"/>
</dbReference>
<evidence type="ECO:0000313" key="2">
    <source>
        <dbReference type="Proteomes" id="UP001054945"/>
    </source>
</evidence>
<evidence type="ECO:0008006" key="3">
    <source>
        <dbReference type="Google" id="ProtNLM"/>
    </source>
</evidence>
<reference evidence="1 2" key="1">
    <citation type="submission" date="2021-06" db="EMBL/GenBank/DDBJ databases">
        <title>Caerostris extrusa draft genome.</title>
        <authorList>
            <person name="Kono N."/>
            <person name="Arakawa K."/>
        </authorList>
    </citation>
    <scope>NUCLEOTIDE SEQUENCE [LARGE SCALE GENOMIC DNA]</scope>
</reference>
<dbReference type="EMBL" id="BPLR01015790">
    <property type="protein sequence ID" value="GIY78757.1"/>
    <property type="molecule type" value="Genomic_DNA"/>
</dbReference>
<name>A0AAV4W7N8_CAEEX</name>
<protein>
    <recommendedName>
        <fullName evidence="3">Secreted protein</fullName>
    </recommendedName>
</protein>
<evidence type="ECO:0000313" key="1">
    <source>
        <dbReference type="EMBL" id="GIY78757.1"/>
    </source>
</evidence>
<sequence>MTSYICPILLSLTTRIILSEGKHVNFTWDVHSQVSVRMEKIRKLHSNESLERAENYRSADDCSLFVPHRLSTRAAVSDT</sequence>
<accession>A0AAV4W7N8</accession>
<organism evidence="1 2">
    <name type="scientific">Caerostris extrusa</name>
    <name type="common">Bark spider</name>
    <name type="synonym">Caerostris bankana</name>
    <dbReference type="NCBI Taxonomy" id="172846"/>
    <lineage>
        <taxon>Eukaryota</taxon>
        <taxon>Metazoa</taxon>
        <taxon>Ecdysozoa</taxon>
        <taxon>Arthropoda</taxon>
        <taxon>Chelicerata</taxon>
        <taxon>Arachnida</taxon>
        <taxon>Araneae</taxon>
        <taxon>Araneomorphae</taxon>
        <taxon>Entelegynae</taxon>
        <taxon>Araneoidea</taxon>
        <taxon>Araneidae</taxon>
        <taxon>Caerostris</taxon>
    </lineage>
</organism>
<proteinExistence type="predicted"/>
<gene>
    <name evidence="1" type="ORF">CEXT_153931</name>
</gene>
<dbReference type="AlphaFoldDB" id="A0AAV4W7N8"/>
<comment type="caution">
    <text evidence="1">The sequence shown here is derived from an EMBL/GenBank/DDBJ whole genome shotgun (WGS) entry which is preliminary data.</text>
</comment>
<keyword evidence="2" id="KW-1185">Reference proteome</keyword>